<keyword evidence="1" id="KW-0472">Membrane</keyword>
<feature type="transmembrane region" description="Helical" evidence="1">
    <location>
        <begin position="31"/>
        <end position="51"/>
    </location>
</feature>
<evidence type="ECO:0000313" key="2">
    <source>
        <dbReference type="EMBL" id="EHI73835.1"/>
    </source>
</evidence>
<keyword evidence="3" id="KW-1185">Reference proteome</keyword>
<keyword evidence="1" id="KW-0812">Transmembrane</keyword>
<comment type="caution">
    <text evidence="2">The sequence shown here is derived from an EMBL/GenBank/DDBJ whole genome shotgun (WGS) entry which is preliminary data.</text>
</comment>
<keyword evidence="1" id="KW-1133">Transmembrane helix</keyword>
<organism evidence="2 3">
    <name type="scientific">Streptococcus criceti HS-6</name>
    <dbReference type="NCBI Taxonomy" id="873449"/>
    <lineage>
        <taxon>Bacteria</taxon>
        <taxon>Bacillati</taxon>
        <taxon>Bacillota</taxon>
        <taxon>Bacilli</taxon>
        <taxon>Lactobacillales</taxon>
        <taxon>Streptococcaceae</taxon>
        <taxon>Streptococcus</taxon>
    </lineage>
</organism>
<gene>
    <name evidence="2" type="ORF">STRCR_0659</name>
</gene>
<proteinExistence type="predicted"/>
<evidence type="ECO:0000313" key="3">
    <source>
        <dbReference type="Proteomes" id="UP000004322"/>
    </source>
</evidence>
<dbReference type="STRING" id="873449.STRCR_0659"/>
<accession>G5JQZ6</accession>
<evidence type="ECO:0000256" key="1">
    <source>
        <dbReference type="SAM" id="Phobius"/>
    </source>
</evidence>
<dbReference type="EMBL" id="AEUV02000002">
    <property type="protein sequence ID" value="EHI73835.1"/>
    <property type="molecule type" value="Genomic_DNA"/>
</dbReference>
<reference evidence="2" key="1">
    <citation type="submission" date="2011-07" db="EMBL/GenBank/DDBJ databases">
        <authorList>
            <person name="Stanhope M.J."/>
            <person name="Durkin A.S."/>
            <person name="Hostetler J."/>
            <person name="Kim M."/>
            <person name="Radune D."/>
            <person name="Singh I."/>
            <person name="Town C.D."/>
        </authorList>
    </citation>
    <scope>NUCLEOTIDE SEQUENCE [LARGE SCALE GENOMIC DNA]</scope>
    <source>
        <strain evidence="2">HS-6</strain>
    </source>
</reference>
<dbReference type="AlphaFoldDB" id="G5JQZ6"/>
<protein>
    <submittedName>
        <fullName evidence="2">Uncharacterized protein</fullName>
    </submittedName>
</protein>
<name>G5JQZ6_STRCG</name>
<dbReference type="Proteomes" id="UP000004322">
    <property type="component" value="Unassembled WGS sequence"/>
</dbReference>
<sequence>MNCAGERLLGSANKSFSQPLRQTVMTAKREGWNTFFPASAILFFSLVLGIYHL</sequence>